<gene>
    <name evidence="2" type="ORF">MSIMFB_00414</name>
</gene>
<feature type="transmembrane region" description="Helical" evidence="1">
    <location>
        <begin position="363"/>
        <end position="385"/>
    </location>
</feature>
<keyword evidence="1" id="KW-0812">Transmembrane</keyword>
<dbReference type="RefSeq" id="WP_186241263.1">
    <property type="nucleotide sequence ID" value="NZ_OCTY01000002.1"/>
</dbReference>
<feature type="transmembrane region" description="Helical" evidence="1">
    <location>
        <begin position="237"/>
        <end position="256"/>
    </location>
</feature>
<dbReference type="SUPFAM" id="SSF103473">
    <property type="entry name" value="MFS general substrate transporter"/>
    <property type="match status" value="1"/>
</dbReference>
<evidence type="ECO:0000313" key="2">
    <source>
        <dbReference type="EMBL" id="SOJ52908.1"/>
    </source>
</evidence>
<dbReference type="InterPro" id="IPR036259">
    <property type="entry name" value="MFS_trans_sf"/>
</dbReference>
<dbReference type="EMBL" id="OCTY01000002">
    <property type="protein sequence ID" value="SOJ52908.1"/>
    <property type="molecule type" value="Genomic_DNA"/>
</dbReference>
<evidence type="ECO:0000313" key="3">
    <source>
        <dbReference type="Proteomes" id="UP000554965"/>
    </source>
</evidence>
<evidence type="ECO:0008006" key="4">
    <source>
        <dbReference type="Google" id="ProtNLM"/>
    </source>
</evidence>
<reference evidence="2 3" key="1">
    <citation type="submission" date="2017-10" db="EMBL/GenBank/DDBJ databases">
        <authorList>
            <consortium name="Urmite Genomes"/>
        </authorList>
    </citation>
    <scope>NUCLEOTIDE SEQUENCE [LARGE SCALE GENOMIC DNA]</scope>
    <source>
        <strain evidence="2 3">FB-527</strain>
    </source>
</reference>
<name>A0A7Z7N8N6_9MYCO</name>
<feature type="transmembrane region" description="Helical" evidence="1">
    <location>
        <begin position="185"/>
        <end position="203"/>
    </location>
</feature>
<sequence length="416" mass="43942">MVGTSQSAGHIDGTTRHVIWLIITQSGFYRTALQLGNVPIVLPFVVAELHAELWIAALIFPAFTAGGAIGNVLAPAALAAVPRRRRLVTIVSCLAVLAGVNALCATIGNGNFAGILFVVNVILIGAVSAFSFVAFADLVAAMPSGTTRAHILLTEAGVGAALTAMATVALSFVHHEDQLTNNVRLLWTATAAMAISGLVCLALPHRIIPRVHRAPRLNKLMHVGWVTVRTSSWYRRYLLVQVLFGSVILGCAFYSIRVAATPGDEHDNVVIVVLFVCVGLLGAIRLWNRIRERFGLIGLFVGSALISIAAAVVAIAFQVAGSWPNIVAIGLVIALASIANQSVFTAGQLWIAHYADPALRISLISFGQLVISAGLIGLSSVLCLIAQVHDAWWPVAIVLLLNVMAGYSAKRLAPAD</sequence>
<dbReference type="Proteomes" id="UP000554965">
    <property type="component" value="Unassembled WGS sequence"/>
</dbReference>
<comment type="caution">
    <text evidence="2">The sequence shown here is derived from an EMBL/GenBank/DDBJ whole genome shotgun (WGS) entry which is preliminary data.</text>
</comment>
<feature type="transmembrane region" description="Helical" evidence="1">
    <location>
        <begin position="87"/>
        <end position="108"/>
    </location>
</feature>
<feature type="transmembrane region" description="Helical" evidence="1">
    <location>
        <begin position="151"/>
        <end position="173"/>
    </location>
</feature>
<dbReference type="Gene3D" id="1.20.1250.20">
    <property type="entry name" value="MFS general substrate transporter like domains"/>
    <property type="match status" value="1"/>
</dbReference>
<keyword evidence="3" id="KW-1185">Reference proteome</keyword>
<evidence type="ECO:0000256" key="1">
    <source>
        <dbReference type="SAM" id="Phobius"/>
    </source>
</evidence>
<feature type="transmembrane region" description="Helical" evidence="1">
    <location>
        <begin position="53"/>
        <end position="80"/>
    </location>
</feature>
<accession>A0A7Z7N8N6</accession>
<feature type="transmembrane region" description="Helical" evidence="1">
    <location>
        <begin position="114"/>
        <end position="139"/>
    </location>
</feature>
<keyword evidence="1" id="KW-1133">Transmembrane helix</keyword>
<protein>
    <recommendedName>
        <fullName evidence="4">Integral membrane protein</fullName>
    </recommendedName>
</protein>
<organism evidence="2 3">
    <name type="scientific">Mycobacterium simulans</name>
    <dbReference type="NCBI Taxonomy" id="627089"/>
    <lineage>
        <taxon>Bacteria</taxon>
        <taxon>Bacillati</taxon>
        <taxon>Actinomycetota</taxon>
        <taxon>Actinomycetes</taxon>
        <taxon>Mycobacteriales</taxon>
        <taxon>Mycobacteriaceae</taxon>
        <taxon>Mycobacterium</taxon>
    </lineage>
</organism>
<dbReference type="AlphaFoldDB" id="A0A7Z7N8N6"/>
<feature type="transmembrane region" description="Helical" evidence="1">
    <location>
        <begin position="268"/>
        <end position="287"/>
    </location>
</feature>
<proteinExistence type="predicted"/>
<feature type="transmembrane region" description="Helical" evidence="1">
    <location>
        <begin position="326"/>
        <end position="351"/>
    </location>
</feature>
<feature type="transmembrane region" description="Helical" evidence="1">
    <location>
        <begin position="391"/>
        <end position="409"/>
    </location>
</feature>
<feature type="transmembrane region" description="Helical" evidence="1">
    <location>
        <begin position="294"/>
        <end position="320"/>
    </location>
</feature>
<keyword evidence="1" id="KW-0472">Membrane</keyword>